<proteinExistence type="predicted"/>
<dbReference type="EMBL" id="FLQS01000010">
    <property type="protein sequence ID" value="SBS73788.1"/>
    <property type="molecule type" value="Genomic_DNA"/>
</dbReference>
<protein>
    <submittedName>
        <fullName evidence="1">Uncharacterized protein</fullName>
    </submittedName>
</protein>
<sequence length="122" mass="12056">MAEHTPIYFEAARLPLTTSADVTASQVVVVSGDNTVAAIAAPNENWLGVAGHDAASGKPLVVYTEGVHTVGATGSIAAGKPVIGATGGTVAAFTNGTDEPEEIIGTALSAAASSKVVIKLGR</sequence>
<gene>
    <name evidence="1" type="ORF">MHPYR_180062</name>
</gene>
<dbReference type="AlphaFoldDB" id="A0A1Y5PD00"/>
<dbReference type="Pfam" id="PF09956">
    <property type="entry name" value="Phage_cement_2"/>
    <property type="match status" value="1"/>
</dbReference>
<dbReference type="InterPro" id="IPR011231">
    <property type="entry name" value="Phage_VT1-Sakai_H0018"/>
</dbReference>
<name>A0A1Y5PD00_9MYCO</name>
<accession>A0A1Y5PD00</accession>
<evidence type="ECO:0000313" key="1">
    <source>
        <dbReference type="EMBL" id="SBS73788.1"/>
    </source>
</evidence>
<reference evidence="1" key="1">
    <citation type="submission" date="2016-03" db="EMBL/GenBank/DDBJ databases">
        <authorList>
            <person name="Ploux O."/>
        </authorList>
    </citation>
    <scope>NUCLEOTIDE SEQUENCE</scope>
    <source>
        <strain evidence="1">UC10</strain>
    </source>
</reference>
<organism evidence="1">
    <name type="scientific">uncultured Mycobacterium sp</name>
    <dbReference type="NCBI Taxonomy" id="171292"/>
    <lineage>
        <taxon>Bacteria</taxon>
        <taxon>Bacillati</taxon>
        <taxon>Actinomycetota</taxon>
        <taxon>Actinomycetes</taxon>
        <taxon>Mycobacteriales</taxon>
        <taxon>Mycobacteriaceae</taxon>
        <taxon>Mycobacterium</taxon>
        <taxon>environmental samples</taxon>
    </lineage>
</organism>